<accession>A0A183BGD4</accession>
<dbReference type="GO" id="GO:0000184">
    <property type="term" value="P:nuclear-transcribed mRNA catabolic process, nonsense-mediated decay"/>
    <property type="evidence" value="ECO:0007669"/>
    <property type="project" value="UniProtKB-KW"/>
</dbReference>
<keyword evidence="1" id="KW-0866">Nonsense-mediated mRNA decay</keyword>
<dbReference type="GO" id="GO:0005697">
    <property type="term" value="C:telomerase holoenzyme complex"/>
    <property type="evidence" value="ECO:0007669"/>
    <property type="project" value="TreeGrafter"/>
</dbReference>
<evidence type="ECO:0000313" key="6">
    <source>
        <dbReference type="WBParaSite" id="ECPE_0001831901-mRNA-1"/>
    </source>
</evidence>
<name>A0A183BGD4_9TREM</name>
<evidence type="ECO:0000256" key="1">
    <source>
        <dbReference type="ARBA" id="ARBA00023161"/>
    </source>
</evidence>
<gene>
    <name evidence="4" type="ORF">ECPE_LOCUS18269</name>
</gene>
<dbReference type="GO" id="GO:0070034">
    <property type="term" value="F:telomerase RNA binding"/>
    <property type="evidence" value="ECO:0007669"/>
    <property type="project" value="TreeGrafter"/>
</dbReference>
<keyword evidence="5" id="KW-1185">Reference proteome</keyword>
<reference evidence="6" key="1">
    <citation type="submission" date="2016-06" db="UniProtKB">
        <authorList>
            <consortium name="WormBaseParasite"/>
        </authorList>
    </citation>
    <scope>IDENTIFICATION</scope>
</reference>
<evidence type="ECO:0000313" key="4">
    <source>
        <dbReference type="EMBL" id="VDP95979.1"/>
    </source>
</evidence>
<evidence type="ECO:0000259" key="2">
    <source>
        <dbReference type="Pfam" id="PF10373"/>
    </source>
</evidence>
<dbReference type="PANTHER" id="PTHR15696">
    <property type="entry name" value="SMG-7 SUPPRESSOR WITH MORPHOLOGICAL EFFECT ON GENITALIA PROTEIN 7"/>
    <property type="match status" value="1"/>
</dbReference>
<protein>
    <submittedName>
        <fullName evidence="6">P0</fullName>
    </submittedName>
</protein>
<dbReference type="AlphaFoldDB" id="A0A183BGD4"/>
<feature type="domain" description="Telomerase activating protein Est1-like N-terminal" evidence="3">
    <location>
        <begin position="12"/>
        <end position="142"/>
    </location>
</feature>
<dbReference type="Gene3D" id="1.25.40.10">
    <property type="entry name" value="Tetratricopeptide repeat domain"/>
    <property type="match status" value="1"/>
</dbReference>
<dbReference type="Pfam" id="PF10373">
    <property type="entry name" value="EST1_DNA_bind"/>
    <property type="match status" value="1"/>
</dbReference>
<organism evidence="6">
    <name type="scientific">Echinostoma caproni</name>
    <dbReference type="NCBI Taxonomy" id="27848"/>
    <lineage>
        <taxon>Eukaryota</taxon>
        <taxon>Metazoa</taxon>
        <taxon>Spiralia</taxon>
        <taxon>Lophotrochozoa</taxon>
        <taxon>Platyhelminthes</taxon>
        <taxon>Trematoda</taxon>
        <taxon>Digenea</taxon>
        <taxon>Plagiorchiida</taxon>
        <taxon>Echinostomata</taxon>
        <taxon>Echinostomatoidea</taxon>
        <taxon>Echinostomatidae</taxon>
        <taxon>Echinostoma</taxon>
    </lineage>
</organism>
<proteinExistence type="predicted"/>
<dbReference type="Pfam" id="PF10374">
    <property type="entry name" value="EST1"/>
    <property type="match status" value="1"/>
</dbReference>
<dbReference type="GO" id="GO:0042162">
    <property type="term" value="F:telomeric DNA binding"/>
    <property type="evidence" value="ECO:0007669"/>
    <property type="project" value="TreeGrafter"/>
</dbReference>
<dbReference type="InterPro" id="IPR045153">
    <property type="entry name" value="Est1/Ebs1-like"/>
</dbReference>
<sequence>MFIDSVSYAKRAEELLWRKVFYEPLYLYKLYVKNNDRPDCIADFELSLRMHILSGIGYYQSLLLQVQSESLMTLEPSVYSWLTTPFHVALYNGTVCRLHLYCLFAEYIYHFDLRNNLSHVDSPCRVAQRCLMYIGDLFRYLVELGELGAKTLAFGYYTAAFHVDPALGLPQNQLGILDIGRCYGLNALYHYLLCLGARVPFEGARRNLLTVLTKNEVRYRKLFGEKPIYGLYLRHPNRYR</sequence>
<feature type="domain" description="DNA/RNA-binding" evidence="2">
    <location>
        <begin position="153"/>
        <end position="220"/>
    </location>
</feature>
<dbReference type="InterPro" id="IPR011990">
    <property type="entry name" value="TPR-like_helical_dom_sf"/>
</dbReference>
<dbReference type="PANTHER" id="PTHR15696:SF7">
    <property type="entry name" value="NONSENSE-MEDIATED MRNA DECAY FACTOR"/>
    <property type="match status" value="1"/>
</dbReference>
<evidence type="ECO:0000259" key="3">
    <source>
        <dbReference type="Pfam" id="PF10374"/>
    </source>
</evidence>
<dbReference type="Proteomes" id="UP000272942">
    <property type="component" value="Unassembled WGS sequence"/>
</dbReference>
<evidence type="ECO:0000313" key="5">
    <source>
        <dbReference type="Proteomes" id="UP000272942"/>
    </source>
</evidence>
<dbReference type="WBParaSite" id="ECPE_0001831901-mRNA-1">
    <property type="protein sequence ID" value="ECPE_0001831901-mRNA-1"/>
    <property type="gene ID" value="ECPE_0001831901"/>
</dbReference>
<reference evidence="4 5" key="2">
    <citation type="submission" date="2018-11" db="EMBL/GenBank/DDBJ databases">
        <authorList>
            <consortium name="Pathogen Informatics"/>
        </authorList>
    </citation>
    <scope>NUCLEOTIDE SEQUENCE [LARGE SCALE GENOMIC DNA]</scope>
    <source>
        <strain evidence="4 5">Egypt</strain>
    </source>
</reference>
<dbReference type="InterPro" id="IPR018834">
    <property type="entry name" value="DNA/RNA-bd_Est1-type"/>
</dbReference>
<dbReference type="EMBL" id="UZAN01076442">
    <property type="protein sequence ID" value="VDP95979.1"/>
    <property type="molecule type" value="Genomic_DNA"/>
</dbReference>
<dbReference type="InterPro" id="IPR019458">
    <property type="entry name" value="Est1-like_N"/>
</dbReference>
<dbReference type="SUPFAM" id="SSF48452">
    <property type="entry name" value="TPR-like"/>
    <property type="match status" value="1"/>
</dbReference>
<dbReference type="OrthoDB" id="5920073at2759"/>